<gene>
    <name evidence="2" type="ORF">GCM10009579_12530</name>
</gene>
<evidence type="ECO:0000313" key="3">
    <source>
        <dbReference type="Proteomes" id="UP001500282"/>
    </source>
</evidence>
<proteinExistence type="predicted"/>
<dbReference type="Proteomes" id="UP001500282">
    <property type="component" value="Unassembled WGS sequence"/>
</dbReference>
<organism evidence="2 3">
    <name type="scientific">Streptomyces javensis</name>
    <dbReference type="NCBI Taxonomy" id="114698"/>
    <lineage>
        <taxon>Bacteria</taxon>
        <taxon>Bacillati</taxon>
        <taxon>Actinomycetota</taxon>
        <taxon>Actinomycetes</taxon>
        <taxon>Kitasatosporales</taxon>
        <taxon>Streptomycetaceae</taxon>
        <taxon>Streptomyces</taxon>
        <taxon>Streptomyces violaceusniger group</taxon>
    </lineage>
</organism>
<protein>
    <submittedName>
        <fullName evidence="2">Uncharacterized protein</fullName>
    </submittedName>
</protein>
<sequence length="76" mass="7576">MALRLAVAPAAGSPVHRRGVSRPWRGPPPGAADGATDILAVGVTRGSRGIQVVPESRRVAPACGRVSGGIIGGGDR</sequence>
<keyword evidence="3" id="KW-1185">Reference proteome</keyword>
<evidence type="ECO:0000256" key="1">
    <source>
        <dbReference type="SAM" id="MobiDB-lite"/>
    </source>
</evidence>
<feature type="region of interest" description="Disordered" evidence="1">
    <location>
        <begin position="1"/>
        <end position="33"/>
    </location>
</feature>
<accession>A0ABP4HCN8</accession>
<name>A0ABP4HCN8_9ACTN</name>
<dbReference type="EMBL" id="BAAAIH010000004">
    <property type="protein sequence ID" value="GAA1256036.1"/>
    <property type="molecule type" value="Genomic_DNA"/>
</dbReference>
<comment type="caution">
    <text evidence="2">The sequence shown here is derived from an EMBL/GenBank/DDBJ whole genome shotgun (WGS) entry which is preliminary data.</text>
</comment>
<reference evidence="3" key="1">
    <citation type="journal article" date="2019" name="Int. J. Syst. Evol. Microbiol.">
        <title>The Global Catalogue of Microorganisms (GCM) 10K type strain sequencing project: providing services to taxonomists for standard genome sequencing and annotation.</title>
        <authorList>
            <consortium name="The Broad Institute Genomics Platform"/>
            <consortium name="The Broad Institute Genome Sequencing Center for Infectious Disease"/>
            <person name="Wu L."/>
            <person name="Ma J."/>
        </authorList>
    </citation>
    <scope>NUCLEOTIDE SEQUENCE [LARGE SCALE GENOMIC DNA]</scope>
    <source>
        <strain evidence="3">JCM 11448</strain>
    </source>
</reference>
<evidence type="ECO:0000313" key="2">
    <source>
        <dbReference type="EMBL" id="GAA1256036.1"/>
    </source>
</evidence>